<feature type="domain" description="PB1" evidence="11">
    <location>
        <begin position="2"/>
        <end position="90"/>
    </location>
</feature>
<dbReference type="SMART" id="SM00666">
    <property type="entry name" value="PB1"/>
    <property type="match status" value="1"/>
</dbReference>
<evidence type="ECO:0000256" key="4">
    <source>
        <dbReference type="ARBA" id="ARBA00022723"/>
    </source>
</evidence>
<comment type="subcellular location">
    <subcellularLocation>
        <location evidence="2">Cytoplasm</location>
    </subcellularLocation>
    <subcellularLocation>
        <location evidence="1">Nucleus</location>
    </subcellularLocation>
</comment>
<dbReference type="InterPro" id="IPR052260">
    <property type="entry name" value="Autophagy_Rcpt_SigReg"/>
</dbReference>
<evidence type="ECO:0000256" key="5">
    <source>
        <dbReference type="ARBA" id="ARBA00022771"/>
    </source>
</evidence>
<evidence type="ECO:0000256" key="2">
    <source>
        <dbReference type="ARBA" id="ARBA00004496"/>
    </source>
</evidence>
<dbReference type="PANTHER" id="PTHR15090:SF0">
    <property type="entry name" value="SEQUESTOSOME-1"/>
    <property type="match status" value="1"/>
</dbReference>
<dbReference type="Proteomes" id="UP000694865">
    <property type="component" value="Unplaced"/>
</dbReference>
<keyword evidence="12" id="KW-1185">Reference proteome</keyword>
<dbReference type="PANTHER" id="PTHR15090">
    <property type="entry name" value="SEQUESTOSOME 1-RELATED"/>
    <property type="match status" value="1"/>
</dbReference>
<dbReference type="Gene3D" id="3.10.20.90">
    <property type="entry name" value="Phosphatidylinositol 3-kinase Catalytic Subunit, Chain A, domain 1"/>
    <property type="match status" value="1"/>
</dbReference>
<dbReference type="SUPFAM" id="SSF57850">
    <property type="entry name" value="RING/U-box"/>
    <property type="match status" value="1"/>
</dbReference>
<keyword evidence="3" id="KW-0963">Cytoplasm</keyword>
<dbReference type="SUPFAM" id="SSF46934">
    <property type="entry name" value="UBA-like"/>
    <property type="match status" value="1"/>
</dbReference>
<feature type="compositionally biased region" description="Basic and acidic residues" evidence="9">
    <location>
        <begin position="194"/>
        <end position="203"/>
    </location>
</feature>
<feature type="region of interest" description="Disordered" evidence="9">
    <location>
        <begin position="256"/>
        <end position="391"/>
    </location>
</feature>
<dbReference type="SMART" id="SM00291">
    <property type="entry name" value="ZnF_ZZ"/>
    <property type="match status" value="1"/>
</dbReference>
<dbReference type="InterPro" id="IPR000433">
    <property type="entry name" value="Znf_ZZ"/>
</dbReference>
<feature type="compositionally biased region" description="Polar residues" evidence="9">
    <location>
        <begin position="326"/>
        <end position="341"/>
    </location>
</feature>
<protein>
    <submittedName>
        <fullName evidence="13">Sequestosome-1-like</fullName>
    </submittedName>
</protein>
<dbReference type="SUPFAM" id="SSF54277">
    <property type="entry name" value="CAD &amp; PB1 domains"/>
    <property type="match status" value="1"/>
</dbReference>
<feature type="domain" description="ZZ-type" evidence="10">
    <location>
        <begin position="107"/>
        <end position="157"/>
    </location>
</feature>
<gene>
    <name evidence="13" type="primary">LOC100375829</name>
</gene>
<dbReference type="Gene3D" id="3.30.60.90">
    <property type="match status" value="1"/>
</dbReference>
<evidence type="ECO:0000256" key="8">
    <source>
        <dbReference type="PROSITE-ProRule" id="PRU00228"/>
    </source>
</evidence>
<keyword evidence="5 8" id="KW-0863">Zinc-finger</keyword>
<dbReference type="InterPro" id="IPR043145">
    <property type="entry name" value="Znf_ZZ_sf"/>
</dbReference>
<dbReference type="InterPro" id="IPR015940">
    <property type="entry name" value="UBA"/>
</dbReference>
<evidence type="ECO:0000256" key="3">
    <source>
        <dbReference type="ARBA" id="ARBA00022490"/>
    </source>
</evidence>
<dbReference type="GeneID" id="100375829"/>
<keyword evidence="4" id="KW-0479">Metal-binding</keyword>
<evidence type="ECO:0000256" key="9">
    <source>
        <dbReference type="SAM" id="MobiDB-lite"/>
    </source>
</evidence>
<dbReference type="InterPro" id="IPR000270">
    <property type="entry name" value="PB1_dom"/>
</dbReference>
<dbReference type="Gene3D" id="1.10.8.10">
    <property type="entry name" value="DNA helicase RuvA subunit, C-terminal domain"/>
    <property type="match status" value="1"/>
</dbReference>
<evidence type="ECO:0000256" key="6">
    <source>
        <dbReference type="ARBA" id="ARBA00022833"/>
    </source>
</evidence>
<dbReference type="InterPro" id="IPR034866">
    <property type="entry name" value="PB1_p62"/>
</dbReference>
<reference evidence="13" key="1">
    <citation type="submission" date="2025-08" db="UniProtKB">
        <authorList>
            <consortium name="RefSeq"/>
        </authorList>
    </citation>
    <scope>IDENTIFICATION</scope>
    <source>
        <tissue evidence="13">Testes</tissue>
    </source>
</reference>
<organism evidence="12 13">
    <name type="scientific">Saccoglossus kowalevskii</name>
    <name type="common">Acorn worm</name>
    <dbReference type="NCBI Taxonomy" id="10224"/>
    <lineage>
        <taxon>Eukaryota</taxon>
        <taxon>Metazoa</taxon>
        <taxon>Hemichordata</taxon>
        <taxon>Enteropneusta</taxon>
        <taxon>Harrimaniidae</taxon>
        <taxon>Saccoglossus</taxon>
    </lineage>
</organism>
<evidence type="ECO:0000313" key="12">
    <source>
        <dbReference type="Proteomes" id="UP000694865"/>
    </source>
</evidence>
<evidence type="ECO:0000313" key="13">
    <source>
        <dbReference type="RefSeq" id="XP_006819842.1"/>
    </source>
</evidence>
<keyword evidence="6" id="KW-0862">Zinc</keyword>
<sequence>MSITVKAYLQTADDSQEIRRFAVDQGASTSYEYLSMKVIQVFPSIGRSDSFTLSYKDSEGDFIAFSSDNELVDALGQLSEDIFRVYIKPSGIKYQSDESKCGEKVFHPGVICDGCEGRIYGPRFKCVVCPDYDLCKGCEEKGLHPEHEVIKIRKPQIGRSHMGGFSFRPGLWRLFSGLRPGMAHECGRMWRQRNQEQTEKCPEGDAPAEEGASENPTEGANPQEDYMKNVGDAVADMLKPFGIDVDVDVENHGMRKRCGRGHCGKGPGPDHPWGRGPYGCRGRGGRGGQGFRCQRRRAQAEAQTDAEKATTSTDNQDKPQEEPMNDDTTATKNNEENSSPMETEMPAKQSQGGSSDENDWTVVQDPISSEPQDFDNTDIMPELRNPSPKDSKIAQALKQMKAMGFDDEGGWLTQLLDAKGGDIGRALDAIKMGHHME</sequence>
<evidence type="ECO:0000256" key="1">
    <source>
        <dbReference type="ARBA" id="ARBA00004123"/>
    </source>
</evidence>
<dbReference type="Pfam" id="PF00564">
    <property type="entry name" value="PB1"/>
    <property type="match status" value="1"/>
</dbReference>
<dbReference type="RefSeq" id="XP_006819842.1">
    <property type="nucleotide sequence ID" value="XM_006819779.1"/>
</dbReference>
<dbReference type="CDD" id="cd02340">
    <property type="entry name" value="ZZ_NBR1_like"/>
    <property type="match status" value="1"/>
</dbReference>
<evidence type="ECO:0000259" key="11">
    <source>
        <dbReference type="PROSITE" id="PS51745"/>
    </source>
</evidence>
<dbReference type="PROSITE" id="PS51745">
    <property type="entry name" value="PB1"/>
    <property type="match status" value="1"/>
</dbReference>
<keyword evidence="7" id="KW-0539">Nucleus</keyword>
<dbReference type="Pfam" id="PF16577">
    <property type="entry name" value="UBA_5"/>
    <property type="match status" value="1"/>
</dbReference>
<dbReference type="CDD" id="cd14320">
    <property type="entry name" value="UBA_SQSTM"/>
    <property type="match status" value="1"/>
</dbReference>
<dbReference type="PROSITE" id="PS01357">
    <property type="entry name" value="ZF_ZZ_1"/>
    <property type="match status" value="1"/>
</dbReference>
<accession>A0ABM0MIK1</accession>
<proteinExistence type="predicted"/>
<dbReference type="InterPro" id="IPR009060">
    <property type="entry name" value="UBA-like_sf"/>
</dbReference>
<feature type="compositionally biased region" description="Gly residues" evidence="9">
    <location>
        <begin position="276"/>
        <end position="290"/>
    </location>
</feature>
<evidence type="ECO:0000256" key="7">
    <source>
        <dbReference type="ARBA" id="ARBA00023242"/>
    </source>
</evidence>
<dbReference type="InterPro" id="IPR053793">
    <property type="entry name" value="PB1-like"/>
</dbReference>
<evidence type="ECO:0000259" key="10">
    <source>
        <dbReference type="PROSITE" id="PS50135"/>
    </source>
</evidence>
<dbReference type="InterPro" id="IPR033741">
    <property type="entry name" value="SQSTM_UBA"/>
</dbReference>
<feature type="region of interest" description="Disordered" evidence="9">
    <location>
        <begin position="194"/>
        <end position="225"/>
    </location>
</feature>
<dbReference type="SMART" id="SM00165">
    <property type="entry name" value="UBA"/>
    <property type="match status" value="1"/>
</dbReference>
<dbReference type="CDD" id="cd06402">
    <property type="entry name" value="PB1_p62"/>
    <property type="match status" value="1"/>
</dbReference>
<name>A0ABM0MIK1_SACKO</name>
<dbReference type="PROSITE" id="PS50135">
    <property type="entry name" value="ZF_ZZ_2"/>
    <property type="match status" value="1"/>
</dbReference>
<dbReference type="Pfam" id="PF00569">
    <property type="entry name" value="ZZ"/>
    <property type="match status" value="1"/>
</dbReference>